<dbReference type="AlphaFoldDB" id="A0A3S9HQQ5"/>
<gene>
    <name evidence="5" type="ORF">EJN92_06105</name>
</gene>
<dbReference type="OrthoDB" id="9806939at2"/>
<dbReference type="Gene3D" id="2.40.420.20">
    <property type="match status" value="1"/>
</dbReference>
<evidence type="ECO:0000259" key="4">
    <source>
        <dbReference type="Pfam" id="PF25954"/>
    </source>
</evidence>
<keyword evidence="6" id="KW-1185">Reference proteome</keyword>
<keyword evidence="2" id="KW-0732">Signal</keyword>
<dbReference type="InterPro" id="IPR058625">
    <property type="entry name" value="MdtA-like_BSH"/>
</dbReference>
<dbReference type="Pfam" id="PF25954">
    <property type="entry name" value="Beta-barrel_RND_2"/>
    <property type="match status" value="1"/>
</dbReference>
<dbReference type="NCBIfam" id="TIGR01730">
    <property type="entry name" value="RND_mfp"/>
    <property type="match status" value="1"/>
</dbReference>
<comment type="similarity">
    <text evidence="1">Belongs to the membrane fusion protein (MFP) (TC 8.A.1) family.</text>
</comment>
<sequence length="385" mass="39796">MLTSSVYRTVAFTAAFTPALLLASVLATPVAAARADAPVPVTSAASAKALAVATVRSSSGAQLTSADGVVEAVRQSVIATQVSGAIVDLPVKAGDSVKAGQLLLRMDARAANQEAKASSAQVEAARAALILAAKDYERQKLLFNKQYISAAQLERAESQFKSASAQANAQIAQAGAVQTQTGFYVLNAPYAGVVSEVPVMLGDMAMPGRPLMTVYDPTSLRVTATVPQARVANLVAGQVVRIEFPGMPEAQRWITASKLTVLPVADAATHTVQLRLDLPGATSGLTPGMFARVNLAFNDSSKANAGTDMARLYVPAKTVFRRAELTAVYVLNAQGQPLLRQVKAGAVIGTEQEILSGVSSGEQVALDPVAAAKVGIVPAAKDSSK</sequence>
<evidence type="ECO:0000256" key="1">
    <source>
        <dbReference type="ARBA" id="ARBA00009477"/>
    </source>
</evidence>
<dbReference type="PANTHER" id="PTHR30469:SF18">
    <property type="entry name" value="RESISTANCE-NODULATION-CELL DIVISION (RND) EFFLUX MEMBRANE FUSION PROTEIN-RELATED"/>
    <property type="match status" value="1"/>
</dbReference>
<dbReference type="InterPro" id="IPR058792">
    <property type="entry name" value="Beta-barrel_RND_2"/>
</dbReference>
<dbReference type="Gene3D" id="1.10.287.470">
    <property type="entry name" value="Helix hairpin bin"/>
    <property type="match status" value="1"/>
</dbReference>
<name>A0A3S9HQQ5_9BURK</name>
<evidence type="ECO:0000256" key="2">
    <source>
        <dbReference type="SAM" id="SignalP"/>
    </source>
</evidence>
<dbReference type="GO" id="GO:1990281">
    <property type="term" value="C:efflux pump complex"/>
    <property type="evidence" value="ECO:0007669"/>
    <property type="project" value="TreeGrafter"/>
</dbReference>
<protein>
    <submittedName>
        <fullName evidence="5">Efflux RND transporter periplasmic adaptor subunit</fullName>
    </submittedName>
</protein>
<dbReference type="Pfam" id="PF25917">
    <property type="entry name" value="BSH_RND"/>
    <property type="match status" value="1"/>
</dbReference>
<accession>A0A3S9HQQ5</accession>
<dbReference type="EMBL" id="CP034464">
    <property type="protein sequence ID" value="AZP14446.1"/>
    <property type="molecule type" value="Genomic_DNA"/>
</dbReference>
<dbReference type="GO" id="GO:0015562">
    <property type="term" value="F:efflux transmembrane transporter activity"/>
    <property type="evidence" value="ECO:0007669"/>
    <property type="project" value="TreeGrafter"/>
</dbReference>
<evidence type="ECO:0000259" key="3">
    <source>
        <dbReference type="Pfam" id="PF25917"/>
    </source>
</evidence>
<feature type="chain" id="PRO_5019474060" evidence="2">
    <location>
        <begin position="24"/>
        <end position="385"/>
    </location>
</feature>
<feature type="domain" description="Multidrug resistance protein MdtA-like barrel-sandwich hybrid" evidence="3">
    <location>
        <begin position="77"/>
        <end position="212"/>
    </location>
</feature>
<dbReference type="PANTHER" id="PTHR30469">
    <property type="entry name" value="MULTIDRUG RESISTANCE PROTEIN MDTA"/>
    <property type="match status" value="1"/>
</dbReference>
<reference evidence="5 6" key="1">
    <citation type="journal article" date="2011" name="Int. J. Syst. Evol. Microbiol.">
        <title>Description of Undibacterium oligocarboniphilum sp. nov., isolated from purified water, and Undibacterium pigrum strain CCUG 49012 as the type strain of Undibacterium parvum sp. nov., and emended descriptions of the genus Undibacterium and the species Undibacterium pigrum.</title>
        <authorList>
            <person name="Eder W."/>
            <person name="Wanner G."/>
            <person name="Ludwig W."/>
            <person name="Busse H.J."/>
            <person name="Ziemke-Kageler F."/>
            <person name="Lang E."/>
        </authorList>
    </citation>
    <scope>NUCLEOTIDE SEQUENCE [LARGE SCALE GENOMIC DNA]</scope>
    <source>
        <strain evidence="5 6">DSM 23061</strain>
    </source>
</reference>
<dbReference type="InterPro" id="IPR006143">
    <property type="entry name" value="RND_pump_MFP"/>
</dbReference>
<dbReference type="Gene3D" id="2.40.50.100">
    <property type="match status" value="1"/>
</dbReference>
<proteinExistence type="inferred from homology"/>
<dbReference type="Gene3D" id="2.40.30.170">
    <property type="match status" value="1"/>
</dbReference>
<dbReference type="SUPFAM" id="SSF111369">
    <property type="entry name" value="HlyD-like secretion proteins"/>
    <property type="match status" value="1"/>
</dbReference>
<feature type="domain" description="CusB-like beta-barrel" evidence="4">
    <location>
        <begin position="222"/>
        <end position="296"/>
    </location>
</feature>
<feature type="signal peptide" evidence="2">
    <location>
        <begin position="1"/>
        <end position="23"/>
    </location>
</feature>
<organism evidence="5 6">
    <name type="scientific">Undibacterium parvum</name>
    <dbReference type="NCBI Taxonomy" id="401471"/>
    <lineage>
        <taxon>Bacteria</taxon>
        <taxon>Pseudomonadati</taxon>
        <taxon>Pseudomonadota</taxon>
        <taxon>Betaproteobacteria</taxon>
        <taxon>Burkholderiales</taxon>
        <taxon>Oxalobacteraceae</taxon>
        <taxon>Undibacterium</taxon>
    </lineage>
</organism>
<dbReference type="Proteomes" id="UP000275663">
    <property type="component" value="Chromosome"/>
</dbReference>
<dbReference type="KEGG" id="upv:EJN92_06105"/>
<evidence type="ECO:0000313" key="5">
    <source>
        <dbReference type="EMBL" id="AZP14446.1"/>
    </source>
</evidence>
<evidence type="ECO:0000313" key="6">
    <source>
        <dbReference type="Proteomes" id="UP000275663"/>
    </source>
</evidence>